<organism evidence="5 6">
    <name type="scientific">Actinopolyspora erythraea</name>
    <dbReference type="NCBI Taxonomy" id="414996"/>
    <lineage>
        <taxon>Bacteria</taxon>
        <taxon>Bacillati</taxon>
        <taxon>Actinomycetota</taxon>
        <taxon>Actinomycetes</taxon>
        <taxon>Actinopolysporales</taxon>
        <taxon>Actinopolysporaceae</taxon>
        <taxon>Actinopolyspora</taxon>
    </lineage>
</organism>
<protein>
    <recommendedName>
        <fullName evidence="4">Type I restriction modification DNA specificity domain-containing protein</fullName>
    </recommendedName>
</protein>
<evidence type="ECO:0000259" key="4">
    <source>
        <dbReference type="Pfam" id="PF01420"/>
    </source>
</evidence>
<feature type="domain" description="Type I restriction modification DNA specificity" evidence="4">
    <location>
        <begin position="2"/>
        <end position="166"/>
    </location>
</feature>
<keyword evidence="3" id="KW-0238">DNA-binding</keyword>
<dbReference type="SUPFAM" id="SSF116734">
    <property type="entry name" value="DNA methylase specificity domain"/>
    <property type="match status" value="2"/>
</dbReference>
<evidence type="ECO:0000256" key="3">
    <source>
        <dbReference type="ARBA" id="ARBA00023125"/>
    </source>
</evidence>
<dbReference type="Gene3D" id="3.90.220.20">
    <property type="entry name" value="DNA methylase specificity domains"/>
    <property type="match status" value="2"/>
</dbReference>
<dbReference type="OrthoDB" id="3197085at2"/>
<dbReference type="GO" id="GO:0003677">
    <property type="term" value="F:DNA binding"/>
    <property type="evidence" value="ECO:0007669"/>
    <property type="project" value="UniProtKB-KW"/>
</dbReference>
<dbReference type="AlphaFoldDB" id="A0A223RTB5"/>
<name>A0A223RTB5_9ACTN</name>
<dbReference type="InterPro" id="IPR052021">
    <property type="entry name" value="Type-I_RS_S_subunit"/>
</dbReference>
<reference evidence="5 6" key="1">
    <citation type="submission" date="2017-08" db="EMBL/GenBank/DDBJ databases">
        <title>The complete genome sequence of moderately halophilic actinomycete Actinopolyspora erythraea YIM 90600, the producer of novel erythromycin, novel actinopolysporins A-C and tubercidin.</title>
        <authorList>
            <person name="Yin M."/>
            <person name="Tang S."/>
        </authorList>
    </citation>
    <scope>NUCLEOTIDE SEQUENCE [LARGE SCALE GENOMIC DNA]</scope>
    <source>
        <strain evidence="5 6">YIM 90600</strain>
    </source>
</reference>
<dbReference type="Pfam" id="PF01420">
    <property type="entry name" value="Methylase_S"/>
    <property type="match status" value="2"/>
</dbReference>
<feature type="domain" description="Type I restriction modification DNA specificity" evidence="4">
    <location>
        <begin position="200"/>
        <end position="376"/>
    </location>
</feature>
<keyword evidence="2" id="KW-0680">Restriction system</keyword>
<dbReference type="EMBL" id="CP022752">
    <property type="protein sequence ID" value="ASU79122.1"/>
    <property type="molecule type" value="Genomic_DNA"/>
</dbReference>
<evidence type="ECO:0000256" key="1">
    <source>
        <dbReference type="ARBA" id="ARBA00010923"/>
    </source>
</evidence>
<dbReference type="GO" id="GO:0009307">
    <property type="term" value="P:DNA restriction-modification system"/>
    <property type="evidence" value="ECO:0007669"/>
    <property type="project" value="UniProtKB-KW"/>
</dbReference>
<dbReference type="PANTHER" id="PTHR30408:SF12">
    <property type="entry name" value="TYPE I RESTRICTION ENZYME MJAVIII SPECIFICITY SUBUNIT"/>
    <property type="match status" value="1"/>
</dbReference>
<dbReference type="RefSeq" id="WP_084134172.1">
    <property type="nucleotide sequence ID" value="NZ_CP022752.1"/>
</dbReference>
<proteinExistence type="inferred from homology"/>
<evidence type="ECO:0000313" key="6">
    <source>
        <dbReference type="Proteomes" id="UP000215043"/>
    </source>
</evidence>
<evidence type="ECO:0000313" key="5">
    <source>
        <dbReference type="EMBL" id="ASU79122.1"/>
    </source>
</evidence>
<dbReference type="InterPro" id="IPR044946">
    <property type="entry name" value="Restrct_endonuc_typeI_TRD_sf"/>
</dbReference>
<gene>
    <name evidence="5" type="ORF">CDG81_13430</name>
</gene>
<dbReference type="PANTHER" id="PTHR30408">
    <property type="entry name" value="TYPE-1 RESTRICTION ENZYME ECOKI SPECIFICITY PROTEIN"/>
    <property type="match status" value="1"/>
</dbReference>
<sequence length="405" mass="44725">MSEYPTVPLGDFCEIVSGATPKSNVGEYWDGEICWATPKDLSELSGSYISNTPRKISETGLRSCSAAVLPEGSVLLSSRAPIGHVAINTVPMATNQGFKSLIPCPDRADAKFLYHWLRAHRSKLESLGKGATFKEVSKSVVAKISIPLPPLDAQRRIAKVLDQAELLRAKRREAIALLDELAHSIFLDMFGDTETDSTRWPLSTLGQVGYVQGGLQLSGKRKSLPITLPYLRVANVYRNKLDLSELKNIQASETETKRTQLHAGDILIVEGHGDPSEIGRSALWDGSVEPCTHQNHLIRVRLQQDLALPEFVNFYINSEAGRRHLLRAARTTSGLNTISTKTVKETPVAIPPLDEQRQFRERLVAIDALKARHQAHLAELDALFASLQDRAFRGTLWEEEPAAIA</sequence>
<dbReference type="CDD" id="cd17273">
    <property type="entry name" value="RMtype1_S_EcoJA69PI-TRD1-CR1_like"/>
    <property type="match status" value="1"/>
</dbReference>
<dbReference type="CDD" id="cd17253">
    <property type="entry name" value="RMtype1_S_Eco933I-TRD2-CR2_like"/>
    <property type="match status" value="1"/>
</dbReference>
<dbReference type="Proteomes" id="UP000215043">
    <property type="component" value="Chromosome"/>
</dbReference>
<accession>A0A223RTB5</accession>
<dbReference type="InterPro" id="IPR000055">
    <property type="entry name" value="Restrct_endonuc_typeI_TRD"/>
</dbReference>
<comment type="similarity">
    <text evidence="1">Belongs to the type-I restriction system S methylase family.</text>
</comment>
<dbReference type="REBASE" id="216527">
    <property type="entry name" value="S.Aer90600ORF13425P"/>
</dbReference>
<evidence type="ECO:0000256" key="2">
    <source>
        <dbReference type="ARBA" id="ARBA00022747"/>
    </source>
</evidence>
<dbReference type="KEGG" id="aey:CDG81_13430"/>